<feature type="transmembrane region" description="Helical" evidence="10">
    <location>
        <begin position="216"/>
        <end position="236"/>
    </location>
</feature>
<comment type="subcellular location">
    <subcellularLocation>
        <location evidence="1">Cell membrane</location>
        <topology evidence="1">Multi-pass membrane protein</topology>
    </subcellularLocation>
</comment>
<protein>
    <recommendedName>
        <fullName evidence="9">Multidrug-efflux transporter</fullName>
    </recommendedName>
</protein>
<dbReference type="CDD" id="cd13137">
    <property type="entry name" value="MATE_NorM_like"/>
    <property type="match status" value="1"/>
</dbReference>
<dbReference type="InterPro" id="IPR048279">
    <property type="entry name" value="MdtK-like"/>
</dbReference>
<feature type="transmembrane region" description="Helical" evidence="10">
    <location>
        <begin position="331"/>
        <end position="354"/>
    </location>
</feature>
<keyword evidence="3" id="KW-0050">Antiport</keyword>
<evidence type="ECO:0000313" key="11">
    <source>
        <dbReference type="EMBL" id="MFC6951890.1"/>
    </source>
</evidence>
<dbReference type="InterPro" id="IPR002528">
    <property type="entry name" value="MATE_fam"/>
</dbReference>
<feature type="transmembrane region" description="Helical" evidence="10">
    <location>
        <begin position="422"/>
        <end position="447"/>
    </location>
</feature>
<dbReference type="GO" id="GO:0006811">
    <property type="term" value="P:monoatomic ion transport"/>
    <property type="evidence" value="ECO:0007669"/>
    <property type="project" value="UniProtKB-KW"/>
</dbReference>
<evidence type="ECO:0000256" key="1">
    <source>
        <dbReference type="ARBA" id="ARBA00004651"/>
    </source>
</evidence>
<keyword evidence="8 10" id="KW-0472">Membrane</keyword>
<dbReference type="NCBIfam" id="TIGR00797">
    <property type="entry name" value="matE"/>
    <property type="match status" value="1"/>
</dbReference>
<proteinExistence type="predicted"/>
<evidence type="ECO:0000313" key="12">
    <source>
        <dbReference type="Proteomes" id="UP001596395"/>
    </source>
</evidence>
<keyword evidence="7" id="KW-0406">Ion transport</keyword>
<evidence type="ECO:0000256" key="2">
    <source>
        <dbReference type="ARBA" id="ARBA00022448"/>
    </source>
</evidence>
<evidence type="ECO:0000256" key="7">
    <source>
        <dbReference type="ARBA" id="ARBA00023065"/>
    </source>
</evidence>
<gene>
    <name evidence="11" type="ORF">ACFQGB_03355</name>
</gene>
<keyword evidence="6 10" id="KW-1133">Transmembrane helix</keyword>
<feature type="transmembrane region" description="Helical" evidence="10">
    <location>
        <begin position="398"/>
        <end position="416"/>
    </location>
</feature>
<dbReference type="PANTHER" id="PTHR43298:SF2">
    <property type="entry name" value="FMN_FAD EXPORTER YEEO-RELATED"/>
    <property type="match status" value="1"/>
</dbReference>
<feature type="transmembrane region" description="Helical" evidence="10">
    <location>
        <begin position="183"/>
        <end position="204"/>
    </location>
</feature>
<keyword evidence="2" id="KW-0813">Transport</keyword>
<dbReference type="AlphaFoldDB" id="A0ABD5VCJ0"/>
<dbReference type="EMBL" id="JBHSXN010000001">
    <property type="protein sequence ID" value="MFC6951890.1"/>
    <property type="molecule type" value="Genomic_DNA"/>
</dbReference>
<organism evidence="11 12">
    <name type="scientific">Halorubellus litoreus</name>
    <dbReference type="NCBI Taxonomy" id="755308"/>
    <lineage>
        <taxon>Archaea</taxon>
        <taxon>Methanobacteriati</taxon>
        <taxon>Methanobacteriota</taxon>
        <taxon>Stenosarchaea group</taxon>
        <taxon>Halobacteria</taxon>
        <taxon>Halobacteriales</taxon>
        <taxon>Halorubellaceae</taxon>
        <taxon>Halorubellus</taxon>
    </lineage>
</organism>
<feature type="transmembrane region" description="Helical" evidence="10">
    <location>
        <begin position="101"/>
        <end position="123"/>
    </location>
</feature>
<dbReference type="InterPro" id="IPR050222">
    <property type="entry name" value="MATE_MdtK"/>
</dbReference>
<evidence type="ECO:0000256" key="5">
    <source>
        <dbReference type="ARBA" id="ARBA00022692"/>
    </source>
</evidence>
<dbReference type="RefSeq" id="WP_336348898.1">
    <property type="nucleotide sequence ID" value="NZ_JAZAQL010000001.1"/>
</dbReference>
<keyword evidence="5 10" id="KW-0812">Transmembrane</keyword>
<accession>A0ABD5VCJ0</accession>
<keyword evidence="4" id="KW-1003">Cell membrane</keyword>
<reference evidence="11 12" key="1">
    <citation type="journal article" date="2019" name="Int. J. Syst. Evol. Microbiol.">
        <title>The Global Catalogue of Microorganisms (GCM) 10K type strain sequencing project: providing services to taxonomists for standard genome sequencing and annotation.</title>
        <authorList>
            <consortium name="The Broad Institute Genomics Platform"/>
            <consortium name="The Broad Institute Genome Sequencing Center for Infectious Disease"/>
            <person name="Wu L."/>
            <person name="Ma J."/>
        </authorList>
    </citation>
    <scope>NUCLEOTIDE SEQUENCE [LARGE SCALE GENOMIC DNA]</scope>
    <source>
        <strain evidence="11 12">GX26</strain>
    </source>
</reference>
<dbReference type="Pfam" id="PF01554">
    <property type="entry name" value="MatE"/>
    <property type="match status" value="2"/>
</dbReference>
<comment type="caution">
    <text evidence="11">The sequence shown here is derived from an EMBL/GenBank/DDBJ whole genome shotgun (WGS) entry which is preliminary data.</text>
</comment>
<evidence type="ECO:0000256" key="8">
    <source>
        <dbReference type="ARBA" id="ARBA00023136"/>
    </source>
</evidence>
<keyword evidence="12" id="KW-1185">Reference proteome</keyword>
<dbReference type="Proteomes" id="UP001596395">
    <property type="component" value="Unassembled WGS sequence"/>
</dbReference>
<name>A0ABD5VCJ0_9EURY</name>
<dbReference type="PIRSF" id="PIRSF006603">
    <property type="entry name" value="DinF"/>
    <property type="match status" value="1"/>
</dbReference>
<dbReference type="GO" id="GO:0015297">
    <property type="term" value="F:antiporter activity"/>
    <property type="evidence" value="ECO:0007669"/>
    <property type="project" value="UniProtKB-KW"/>
</dbReference>
<feature type="transmembrane region" description="Helical" evidence="10">
    <location>
        <begin position="366"/>
        <end position="386"/>
    </location>
</feature>
<evidence type="ECO:0000256" key="4">
    <source>
        <dbReference type="ARBA" id="ARBA00022475"/>
    </source>
</evidence>
<sequence>MDWRRTKRVWRRVAGLSWPISVEQTVRTGMRTTDVFVTAAFSPAAVAAIGLADLYARFPLRVGLGLGGGAIALSSQDTGAASGTDRDDDAAARADLNRDEAVTQAVLISFLAGVPFVAFGLLFGEPAIALLGAPDEVARVGGAYLAIIFATAPARIVGLTAARALQGTGDTRTPMVVNVAGNLLNIAGSLVLGLGLFGVASYRVVGVGVATAAGNVFIALVLAALIASSATDVGFVRPRSTIVGRQLVAVSAPRIVEGLSNTLANFPFNALLLSFGTDVNAAYQIGLRIYQQVTGPLSRGFNVAASVVVGQALGEGDAAAARENGWATATLGLVTVGTAGALIFAFAPTLVGFFTTDPGTVPNAVAFTRTFGVAAPFLVSFVVVSGALQGASDTRTPLVARVVSLLAFYLGFSYVASVELGWGVPGILAGVVLHYASAATIVTLGFWRGDWATRASDMLRERGSAGDD</sequence>
<evidence type="ECO:0000256" key="3">
    <source>
        <dbReference type="ARBA" id="ARBA00022449"/>
    </source>
</evidence>
<evidence type="ECO:0000256" key="6">
    <source>
        <dbReference type="ARBA" id="ARBA00022989"/>
    </source>
</evidence>
<evidence type="ECO:0000256" key="10">
    <source>
        <dbReference type="SAM" id="Phobius"/>
    </source>
</evidence>
<dbReference type="GO" id="GO:0005886">
    <property type="term" value="C:plasma membrane"/>
    <property type="evidence" value="ECO:0007669"/>
    <property type="project" value="UniProtKB-SubCell"/>
</dbReference>
<evidence type="ECO:0000256" key="9">
    <source>
        <dbReference type="ARBA" id="ARBA00031636"/>
    </source>
</evidence>
<dbReference type="PANTHER" id="PTHR43298">
    <property type="entry name" value="MULTIDRUG RESISTANCE PROTEIN NORM-RELATED"/>
    <property type="match status" value="1"/>
</dbReference>
<feature type="transmembrane region" description="Helical" evidence="10">
    <location>
        <begin position="143"/>
        <end position="162"/>
    </location>
</feature>